<reference evidence="2" key="1">
    <citation type="journal article" date="2015" name="PLoS Genet.">
        <title>The dynamic genome and transcriptome of the human fungal pathogen Blastomyces and close relative Emmonsia.</title>
        <authorList>
            <person name="Munoz J.F."/>
            <person name="Gauthier G.M."/>
            <person name="Desjardins C.A."/>
            <person name="Gallo J.E."/>
            <person name="Holder J."/>
            <person name="Sullivan T.D."/>
            <person name="Marty A.J."/>
            <person name="Carmen J.C."/>
            <person name="Chen Z."/>
            <person name="Ding L."/>
            <person name="Gujja S."/>
            <person name="Magrini V."/>
            <person name="Misas E."/>
            <person name="Mitreva M."/>
            <person name="Priest M."/>
            <person name="Saif S."/>
            <person name="Whiston E.A."/>
            <person name="Young S."/>
            <person name="Zeng Q."/>
            <person name="Goldman W.E."/>
            <person name="Mardis E.R."/>
            <person name="Taylor J.W."/>
            <person name="McEwen J.G."/>
            <person name="Clay O.K."/>
            <person name="Klein B.S."/>
            <person name="Cuomo C.A."/>
        </authorList>
    </citation>
    <scope>NUCLEOTIDE SEQUENCE [LARGE SCALE GENOMIC DNA]</scope>
    <source>
        <strain evidence="2">UAMH 139</strain>
    </source>
</reference>
<proteinExistence type="predicted"/>
<dbReference type="Proteomes" id="UP000053573">
    <property type="component" value="Unassembled WGS sequence"/>
</dbReference>
<comment type="caution">
    <text evidence="1">The sequence shown here is derived from an EMBL/GenBank/DDBJ whole genome shotgun (WGS) entry which is preliminary data.</text>
</comment>
<dbReference type="STRING" id="2060906.A0A0H1BFD7"/>
<evidence type="ECO:0000313" key="2">
    <source>
        <dbReference type="Proteomes" id="UP000053573"/>
    </source>
</evidence>
<protein>
    <submittedName>
        <fullName evidence="1">Uncharacterized protein</fullName>
    </submittedName>
</protein>
<dbReference type="EMBL" id="LDEV01002278">
    <property type="protein sequence ID" value="KLJ09742.1"/>
    <property type="molecule type" value="Genomic_DNA"/>
</dbReference>
<dbReference type="InterPro" id="IPR006594">
    <property type="entry name" value="LisH"/>
</dbReference>
<keyword evidence="2" id="KW-1185">Reference proteome</keyword>
<dbReference type="OrthoDB" id="1932312at2759"/>
<dbReference type="AlphaFoldDB" id="A0A0H1BFD7"/>
<evidence type="ECO:0000313" key="1">
    <source>
        <dbReference type="EMBL" id="KLJ09742.1"/>
    </source>
</evidence>
<dbReference type="SUPFAM" id="SSF50978">
    <property type="entry name" value="WD40 repeat-like"/>
    <property type="match status" value="1"/>
</dbReference>
<dbReference type="InterPro" id="IPR036322">
    <property type="entry name" value="WD40_repeat_dom_sf"/>
</dbReference>
<accession>A0A0H1BFD7</accession>
<name>A0A0H1BFD7_9EURO</name>
<dbReference type="PROSITE" id="PS50896">
    <property type="entry name" value="LISH"/>
    <property type="match status" value="1"/>
</dbReference>
<dbReference type="SMART" id="SM00667">
    <property type="entry name" value="LisH"/>
    <property type="match status" value="1"/>
</dbReference>
<dbReference type="InterPro" id="IPR015943">
    <property type="entry name" value="WD40/YVTN_repeat-like_dom_sf"/>
</dbReference>
<sequence>MSSSQSPPPSSLSPCVLVARFLRSNNYEQTLAAFLEETGLPPDLGLSASQPRSEDWTIEKLLEEKMVFDKSLNFERTAHEEGHDGWSIPAPSTPNIIETPSQSNLVTVIVQPYIKSSEDGHPEEASIIITSGADKRVSFYEAQAPYSLICTLEDLVDSPLLSGTYLYDGAYRAVTTMSGQLLLFQGPKLMASRKDHTKCAVAVVAFQEEPPVFQTTWLATAGWDSRIYIYRVTVPDVGAQLTIGEPLAIIKTATVPECILFMRSQATGDLVLLASLRDSTNLHYYLVESPLNRLERGHRTISNEPRECPLLGKQNLAPHSNAWVAFSPACFALSPRDPTLLAVATSSQPYMKLMFVRILMPSPSPSASPEPRQNSGRRVTQASQAMADLGIHNREDAAIVAQVNTMAPQTAYSTPQVVWRPDGSGVWVNGEDGVIRGIEARTGKLVVSLTGGHEPDTKVRSIWAGWVRVNDGENGLEERLVSGGFDKKLIMWTPERK</sequence>
<dbReference type="Gene3D" id="2.130.10.10">
    <property type="entry name" value="YVTN repeat-like/Quinoprotein amine dehydrogenase"/>
    <property type="match status" value="1"/>
</dbReference>
<organism evidence="1 2">
    <name type="scientific">Blastomyces silverae</name>
    <dbReference type="NCBI Taxonomy" id="2060906"/>
    <lineage>
        <taxon>Eukaryota</taxon>
        <taxon>Fungi</taxon>
        <taxon>Dikarya</taxon>
        <taxon>Ascomycota</taxon>
        <taxon>Pezizomycotina</taxon>
        <taxon>Eurotiomycetes</taxon>
        <taxon>Eurotiomycetidae</taxon>
        <taxon>Onygenales</taxon>
        <taxon>Ajellomycetaceae</taxon>
        <taxon>Blastomyces</taxon>
    </lineage>
</organism>
<gene>
    <name evidence="1" type="ORF">EMPG_14840</name>
</gene>